<name>A0ABT9Y4V4_9FIRM</name>
<evidence type="ECO:0000256" key="1">
    <source>
        <dbReference type="ARBA" id="ARBA00010562"/>
    </source>
</evidence>
<protein>
    <submittedName>
        <fullName evidence="3">DNA-damage-inducible protein J</fullName>
    </submittedName>
</protein>
<dbReference type="EMBL" id="JAUSUE010000003">
    <property type="protein sequence ID" value="MDQ0202863.1"/>
    <property type="molecule type" value="Genomic_DNA"/>
</dbReference>
<accession>A0ABT9Y4V4</accession>
<evidence type="ECO:0000313" key="3">
    <source>
        <dbReference type="EMBL" id="MDQ0202863.1"/>
    </source>
</evidence>
<gene>
    <name evidence="3" type="ORF">J2S01_000559</name>
</gene>
<comment type="similarity">
    <text evidence="1">Belongs to the RelB/DinJ antitoxin family.</text>
</comment>
<dbReference type="Gene3D" id="1.10.1220.10">
    <property type="entry name" value="Met repressor-like"/>
    <property type="match status" value="1"/>
</dbReference>
<comment type="caution">
    <text evidence="3">The sequence shown here is derived from an EMBL/GenBank/DDBJ whole genome shotgun (WGS) entry which is preliminary data.</text>
</comment>
<dbReference type="NCBIfam" id="TIGR02384">
    <property type="entry name" value="RelB_DinJ"/>
    <property type="match status" value="1"/>
</dbReference>
<organism evidence="3 4">
    <name type="scientific">Pectinatus haikarae</name>
    <dbReference type="NCBI Taxonomy" id="349096"/>
    <lineage>
        <taxon>Bacteria</taxon>
        <taxon>Bacillati</taxon>
        <taxon>Bacillota</taxon>
        <taxon>Negativicutes</taxon>
        <taxon>Selenomonadales</taxon>
        <taxon>Selenomonadaceae</taxon>
        <taxon>Pectinatus</taxon>
    </lineage>
</organism>
<dbReference type="RefSeq" id="WP_307222823.1">
    <property type="nucleotide sequence ID" value="NZ_CP116940.1"/>
</dbReference>
<keyword evidence="2" id="KW-1277">Toxin-antitoxin system</keyword>
<dbReference type="InterPro" id="IPR007337">
    <property type="entry name" value="RelB/DinJ"/>
</dbReference>
<dbReference type="Pfam" id="PF04221">
    <property type="entry name" value="RelB"/>
    <property type="match status" value="1"/>
</dbReference>
<dbReference type="PANTHER" id="PTHR38781:SF1">
    <property type="entry name" value="ANTITOXIN DINJ-RELATED"/>
    <property type="match status" value="1"/>
</dbReference>
<dbReference type="PANTHER" id="PTHR38781">
    <property type="entry name" value="ANTITOXIN DINJ-RELATED"/>
    <property type="match status" value="1"/>
</dbReference>
<keyword evidence="4" id="KW-1185">Reference proteome</keyword>
<evidence type="ECO:0000256" key="2">
    <source>
        <dbReference type="ARBA" id="ARBA00022649"/>
    </source>
</evidence>
<proteinExistence type="inferred from homology"/>
<reference evidence="3 4" key="1">
    <citation type="submission" date="2023-07" db="EMBL/GenBank/DDBJ databases">
        <title>Genomic Encyclopedia of Type Strains, Phase IV (KMG-IV): sequencing the most valuable type-strain genomes for metagenomic binning, comparative biology and taxonomic classification.</title>
        <authorList>
            <person name="Goeker M."/>
        </authorList>
    </citation>
    <scope>NUCLEOTIDE SEQUENCE [LARGE SCALE GENOMIC DNA]</scope>
    <source>
        <strain evidence="3 4">DSM 16980</strain>
    </source>
</reference>
<evidence type="ECO:0000313" key="4">
    <source>
        <dbReference type="Proteomes" id="UP001239167"/>
    </source>
</evidence>
<dbReference type="Proteomes" id="UP001239167">
    <property type="component" value="Unassembled WGS sequence"/>
</dbReference>
<dbReference type="InterPro" id="IPR013321">
    <property type="entry name" value="Arc_rbn_hlx_hlx"/>
</dbReference>
<sequence>MPATIKKKAVTMTIRVDADLKNQAEILCDEMGLTMSAAYNVFLKALVRERAIPFKISAGDSFYSEKNMQHLKDSISRLDNREGKAHELLGEDDG</sequence>